<keyword evidence="3" id="KW-0862">Zinc</keyword>
<dbReference type="SUPFAM" id="SSF57850">
    <property type="entry name" value="RING/U-box"/>
    <property type="match status" value="1"/>
</dbReference>
<evidence type="ECO:0000313" key="7">
    <source>
        <dbReference type="EMBL" id="KAL3757409.1"/>
    </source>
</evidence>
<dbReference type="SMART" id="SM00184">
    <property type="entry name" value="RING"/>
    <property type="match status" value="1"/>
</dbReference>
<dbReference type="Pfam" id="PF00097">
    <property type="entry name" value="zf-C3HC4"/>
    <property type="match status" value="1"/>
</dbReference>
<sequence>MTATLRLIPLNNGECRTLLEKMGKPTTDDKTNSLLLACPVEECNRQRKPIKLKLCSITDDIVDVDDDIEPDIFNYASRYQDGRFAAVVSLGRNHYTGIQWCAVSRALCDVSLAMKDDTEMNGSSSAIATLTMRKAPGTHAVYLDGDLVKTSLGCEIPLKHGSIISLFRRTGFPYQVHLFQNDKDPVAATALKKLESPKRLDSPKRQKLNPPTDPPTDGLVEEIQKSSRQSIRERAHKAMESEFTCAMCFDVIVKSTFAYPCSHAFCEECSLSVTNAAPVGKSKSKGLCPTCRGNVEGWMPARSYDAQIWSFALQGSFERNDAEYYLERREQAGEDAPTEEERGSILNSDEGRDNDSKLVDHQTPSHACQKATGKDVICINT</sequence>
<organism evidence="7 8">
    <name type="scientific">Discostella pseudostelligera</name>
    <dbReference type="NCBI Taxonomy" id="259834"/>
    <lineage>
        <taxon>Eukaryota</taxon>
        <taxon>Sar</taxon>
        <taxon>Stramenopiles</taxon>
        <taxon>Ochrophyta</taxon>
        <taxon>Bacillariophyta</taxon>
        <taxon>Coscinodiscophyceae</taxon>
        <taxon>Thalassiosirophycidae</taxon>
        <taxon>Stephanodiscales</taxon>
        <taxon>Stephanodiscaceae</taxon>
        <taxon>Discostella</taxon>
    </lineage>
</organism>
<comment type="caution">
    <text evidence="7">The sequence shown here is derived from an EMBL/GenBank/DDBJ whole genome shotgun (WGS) entry which is preliminary data.</text>
</comment>
<dbReference type="Gene3D" id="3.30.40.10">
    <property type="entry name" value="Zinc/RING finger domain, C3HC4 (zinc finger)"/>
    <property type="match status" value="1"/>
</dbReference>
<evidence type="ECO:0000256" key="5">
    <source>
        <dbReference type="SAM" id="MobiDB-lite"/>
    </source>
</evidence>
<gene>
    <name evidence="7" type="ORF">ACHAWU_005140</name>
</gene>
<feature type="region of interest" description="Disordered" evidence="5">
    <location>
        <begin position="194"/>
        <end position="219"/>
    </location>
</feature>
<reference evidence="7 8" key="1">
    <citation type="submission" date="2024-10" db="EMBL/GenBank/DDBJ databases">
        <title>Updated reference genomes for cyclostephanoid diatoms.</title>
        <authorList>
            <person name="Roberts W.R."/>
            <person name="Alverson A.J."/>
        </authorList>
    </citation>
    <scope>NUCLEOTIDE SEQUENCE [LARGE SCALE GENOMIC DNA]</scope>
    <source>
        <strain evidence="7 8">AJA232-27</strain>
    </source>
</reference>
<evidence type="ECO:0000313" key="8">
    <source>
        <dbReference type="Proteomes" id="UP001530293"/>
    </source>
</evidence>
<dbReference type="AlphaFoldDB" id="A0ABD3M3U9"/>
<proteinExistence type="predicted"/>
<accession>A0ABD3M3U9</accession>
<feature type="compositionally biased region" description="Basic and acidic residues" evidence="5">
    <location>
        <begin position="194"/>
        <end position="204"/>
    </location>
</feature>
<evidence type="ECO:0000259" key="6">
    <source>
        <dbReference type="PROSITE" id="PS50089"/>
    </source>
</evidence>
<keyword evidence="2 4" id="KW-0863">Zinc-finger</keyword>
<evidence type="ECO:0000256" key="4">
    <source>
        <dbReference type="PROSITE-ProRule" id="PRU00175"/>
    </source>
</evidence>
<evidence type="ECO:0000256" key="1">
    <source>
        <dbReference type="ARBA" id="ARBA00022723"/>
    </source>
</evidence>
<dbReference type="InterPro" id="IPR013083">
    <property type="entry name" value="Znf_RING/FYVE/PHD"/>
</dbReference>
<evidence type="ECO:0000256" key="2">
    <source>
        <dbReference type="ARBA" id="ARBA00022771"/>
    </source>
</evidence>
<dbReference type="PROSITE" id="PS50089">
    <property type="entry name" value="ZF_RING_2"/>
    <property type="match status" value="1"/>
</dbReference>
<feature type="domain" description="RING-type" evidence="6">
    <location>
        <begin position="245"/>
        <end position="292"/>
    </location>
</feature>
<dbReference type="EMBL" id="JALLBG020000266">
    <property type="protein sequence ID" value="KAL3757409.1"/>
    <property type="molecule type" value="Genomic_DNA"/>
</dbReference>
<keyword evidence="1" id="KW-0479">Metal-binding</keyword>
<protein>
    <recommendedName>
        <fullName evidence="6">RING-type domain-containing protein</fullName>
    </recommendedName>
</protein>
<keyword evidence="8" id="KW-1185">Reference proteome</keyword>
<dbReference type="InterPro" id="IPR018957">
    <property type="entry name" value="Znf_C3HC4_RING-type"/>
</dbReference>
<feature type="region of interest" description="Disordered" evidence="5">
    <location>
        <begin position="329"/>
        <end position="365"/>
    </location>
</feature>
<dbReference type="Proteomes" id="UP001530293">
    <property type="component" value="Unassembled WGS sequence"/>
</dbReference>
<name>A0ABD3M3U9_9STRA</name>
<feature type="compositionally biased region" description="Basic and acidic residues" evidence="5">
    <location>
        <begin position="339"/>
        <end position="360"/>
    </location>
</feature>
<evidence type="ECO:0000256" key="3">
    <source>
        <dbReference type="ARBA" id="ARBA00022833"/>
    </source>
</evidence>
<dbReference type="InterPro" id="IPR001841">
    <property type="entry name" value="Znf_RING"/>
</dbReference>
<dbReference type="GO" id="GO:0008270">
    <property type="term" value="F:zinc ion binding"/>
    <property type="evidence" value="ECO:0007669"/>
    <property type="project" value="UniProtKB-KW"/>
</dbReference>